<reference evidence="1 2" key="1">
    <citation type="submission" date="2018-02" db="EMBL/GenBank/DDBJ databases">
        <title>Genome sequence of the basidiomycete white-rot fungus Phlebia centrifuga.</title>
        <authorList>
            <person name="Granchi Z."/>
            <person name="Peng M."/>
            <person name="de Vries R.P."/>
            <person name="Hilden K."/>
            <person name="Makela M.R."/>
            <person name="Grigoriev I."/>
            <person name="Riley R."/>
        </authorList>
    </citation>
    <scope>NUCLEOTIDE SEQUENCE [LARGE SCALE GENOMIC DNA]</scope>
    <source>
        <strain evidence="1 2">FBCC195</strain>
    </source>
</reference>
<gene>
    <name evidence="1" type="ORF">PHLCEN_2v5287</name>
</gene>
<comment type="caution">
    <text evidence="1">The sequence shown here is derived from an EMBL/GenBank/DDBJ whole genome shotgun (WGS) entry which is preliminary data.</text>
</comment>
<sequence length="67" mass="7205">MLTSVFGNMGEDLVHRSAEEVDVVDEEPRLNVVGETPAVLDAVAVDPSKEFAMEDHIPNTSAGGYMD</sequence>
<proteinExistence type="predicted"/>
<organism evidence="1 2">
    <name type="scientific">Hermanssonia centrifuga</name>
    <dbReference type="NCBI Taxonomy" id="98765"/>
    <lineage>
        <taxon>Eukaryota</taxon>
        <taxon>Fungi</taxon>
        <taxon>Dikarya</taxon>
        <taxon>Basidiomycota</taxon>
        <taxon>Agaricomycotina</taxon>
        <taxon>Agaricomycetes</taxon>
        <taxon>Polyporales</taxon>
        <taxon>Meruliaceae</taxon>
        <taxon>Hermanssonia</taxon>
    </lineage>
</organism>
<evidence type="ECO:0000313" key="1">
    <source>
        <dbReference type="EMBL" id="PSR86939.1"/>
    </source>
</evidence>
<name>A0A2R6P8L8_9APHY</name>
<keyword evidence="2" id="KW-1185">Reference proteome</keyword>
<accession>A0A2R6P8L8</accession>
<dbReference type="Proteomes" id="UP000186601">
    <property type="component" value="Unassembled WGS sequence"/>
</dbReference>
<evidence type="ECO:0000313" key="2">
    <source>
        <dbReference type="Proteomes" id="UP000186601"/>
    </source>
</evidence>
<dbReference type="EMBL" id="MLYV02000521">
    <property type="protein sequence ID" value="PSR86939.1"/>
    <property type="molecule type" value="Genomic_DNA"/>
</dbReference>
<dbReference type="AlphaFoldDB" id="A0A2R6P8L8"/>
<protein>
    <submittedName>
        <fullName evidence="1">Uncharacterized protein</fullName>
    </submittedName>
</protein>